<name>A0A0F9H4C6_9ZZZZ</name>
<evidence type="ECO:0000256" key="1">
    <source>
        <dbReference type="ARBA" id="ARBA00009743"/>
    </source>
</evidence>
<dbReference type="AlphaFoldDB" id="A0A0F9H4C6"/>
<dbReference type="EMBL" id="LAZR01024027">
    <property type="protein sequence ID" value="KKL76495.1"/>
    <property type="molecule type" value="Genomic_DNA"/>
</dbReference>
<evidence type="ECO:0000256" key="4">
    <source>
        <dbReference type="ARBA" id="ARBA00023157"/>
    </source>
</evidence>
<reference evidence="7" key="1">
    <citation type="journal article" date="2015" name="Nature">
        <title>Complex archaea that bridge the gap between prokaryotes and eukaryotes.</title>
        <authorList>
            <person name="Spang A."/>
            <person name="Saw J.H."/>
            <person name="Jorgensen S.L."/>
            <person name="Zaremba-Niedzwiedzka K."/>
            <person name="Martijn J."/>
            <person name="Lind A.E."/>
            <person name="van Eijk R."/>
            <person name="Schleper C."/>
            <person name="Guy L."/>
            <person name="Ettema T.J."/>
        </authorList>
    </citation>
    <scope>NUCLEOTIDE SEQUENCE</scope>
</reference>
<keyword evidence="2" id="KW-0732">Signal</keyword>
<protein>
    <recommendedName>
        <fullName evidence="6">Alpha galactosidase C-terminal domain-containing protein</fullName>
    </recommendedName>
</protein>
<evidence type="ECO:0000313" key="7">
    <source>
        <dbReference type="EMBL" id="KKL76495.1"/>
    </source>
</evidence>
<dbReference type="Pfam" id="PF16499">
    <property type="entry name" value="Melibiase_2"/>
    <property type="match status" value="1"/>
</dbReference>
<evidence type="ECO:0000256" key="5">
    <source>
        <dbReference type="ARBA" id="ARBA00023295"/>
    </source>
</evidence>
<dbReference type="SUPFAM" id="SSF51011">
    <property type="entry name" value="Glycosyl hydrolase domain"/>
    <property type="match status" value="1"/>
</dbReference>
<dbReference type="InterPro" id="IPR041233">
    <property type="entry name" value="Melibiase_C"/>
</dbReference>
<dbReference type="Gene3D" id="2.60.40.1180">
    <property type="entry name" value="Golgi alpha-mannosidase II"/>
    <property type="match status" value="1"/>
</dbReference>
<proteinExistence type="inferred from homology"/>
<dbReference type="Gene3D" id="3.20.20.70">
    <property type="entry name" value="Aldolase class I"/>
    <property type="match status" value="1"/>
</dbReference>
<dbReference type="Pfam" id="PF17801">
    <property type="entry name" value="Melibiase_C"/>
    <property type="match status" value="1"/>
</dbReference>
<dbReference type="PANTHER" id="PTHR11452:SF33">
    <property type="entry name" value="ALPHA-GALACTOSIDASE 2"/>
    <property type="match status" value="1"/>
</dbReference>
<dbReference type="GO" id="GO:0015925">
    <property type="term" value="F:galactosidase activity"/>
    <property type="evidence" value="ECO:0007669"/>
    <property type="project" value="UniProtKB-ARBA"/>
</dbReference>
<dbReference type="GO" id="GO:0005975">
    <property type="term" value="P:carbohydrate metabolic process"/>
    <property type="evidence" value="ECO:0007669"/>
    <property type="project" value="InterPro"/>
</dbReference>
<dbReference type="CDD" id="cd14792">
    <property type="entry name" value="GH27"/>
    <property type="match status" value="1"/>
</dbReference>
<comment type="caution">
    <text evidence="7">The sequence shown here is derived from an EMBL/GenBank/DDBJ whole genome shotgun (WGS) entry which is preliminary data.</text>
</comment>
<dbReference type="PANTHER" id="PTHR11452">
    <property type="entry name" value="ALPHA-GALACTOSIDASE/ALPHA-N-ACETYLGALACTOSAMINIDASE"/>
    <property type="match status" value="1"/>
</dbReference>
<dbReference type="InterPro" id="IPR013785">
    <property type="entry name" value="Aldolase_TIM"/>
</dbReference>
<keyword evidence="5" id="KW-0326">Glycosidase</keyword>
<dbReference type="PRINTS" id="PR00740">
    <property type="entry name" value="GLHYDRLASE27"/>
</dbReference>
<evidence type="ECO:0000256" key="3">
    <source>
        <dbReference type="ARBA" id="ARBA00022801"/>
    </source>
</evidence>
<feature type="domain" description="Alpha galactosidase C-terminal" evidence="6">
    <location>
        <begin position="272"/>
        <end position="345"/>
    </location>
</feature>
<evidence type="ECO:0000259" key="6">
    <source>
        <dbReference type="Pfam" id="PF17801"/>
    </source>
</evidence>
<keyword evidence="3" id="KW-0378">Hydrolase</keyword>
<evidence type="ECO:0000256" key="2">
    <source>
        <dbReference type="ARBA" id="ARBA00022729"/>
    </source>
</evidence>
<dbReference type="InterPro" id="IPR013780">
    <property type="entry name" value="Glyco_hydro_b"/>
</dbReference>
<dbReference type="InterPro" id="IPR002241">
    <property type="entry name" value="Glyco_hydro_27"/>
</dbReference>
<comment type="similarity">
    <text evidence="1">Belongs to the glycosyl hydrolase 27 family.</text>
</comment>
<dbReference type="SUPFAM" id="SSF51445">
    <property type="entry name" value="(Trans)glycosidases"/>
    <property type="match status" value="1"/>
</dbReference>
<feature type="non-terminal residue" evidence="7">
    <location>
        <position position="577"/>
    </location>
</feature>
<gene>
    <name evidence="7" type="ORF">LCGC14_2044300</name>
</gene>
<keyword evidence="4" id="KW-1015">Disulfide bond</keyword>
<dbReference type="FunFam" id="2.60.40.1180:FF:000008">
    <property type="entry name" value="Alpha-galactosidase"/>
    <property type="match status" value="1"/>
</dbReference>
<dbReference type="InterPro" id="IPR017853">
    <property type="entry name" value="GH"/>
</dbReference>
<organism evidence="7">
    <name type="scientific">marine sediment metagenome</name>
    <dbReference type="NCBI Taxonomy" id="412755"/>
    <lineage>
        <taxon>unclassified sequences</taxon>
        <taxon>metagenomes</taxon>
        <taxon>ecological metagenomes</taxon>
    </lineage>
</organism>
<sequence length="577" mass="63829">MVASGMRDAGYQYIMLDEPGFRERDKDGNFIPDSKKYPSGLKALGDYIHAKGLKFGIYTDAQARTCGGFLGSYGHYEQDAKQFAAWGVDYVKADWGRDRPAEELYTEFAHALRGTGRPIYFSVIHWGMGSHHWARKAGGHTWRTTYDVCNAWYTLVDCNTGVGCLKAVDQTEALGHFAGPGGWNDPDMLVVGTSYHEKKYHVTHNGQKLPLKNDVEDRSHFSLWCLLCSPLLASNDIRTMPDVVRETLTNKEVIALNQDPLGIPAWRAQKLGDLEVWKKPLADGDIAIGLLNRGDKTARMTASWRVLDIAGRWKVRDLWAGRDLGVFESEYGCDVGSHETVVLRLSRISAADSAEAGSPLDDAVAVWHMADLTGRGGTAGQLALRGDVAVGVPLEGADRQASLARGGDGHVAQFDGGYLIAGEGAPEALHLSGDKMTFCIRLRDPAGKWDVPLFARHAPNDPFGKILYAAALNKAMVGFPQWNRIKEDKAVEFLWRTTPLEDRVHAKYYNEGKPTNWFKFVVDGEAKHDQVTEGDFVAGVLRLQAPTDLIGPDRWHDIVVRFNRAKLEMFVDGVAVD</sequence>
<accession>A0A0F9H4C6</accession>